<evidence type="ECO:0000313" key="1">
    <source>
        <dbReference type="EMBL" id="AAV81387.1"/>
    </source>
</evidence>
<evidence type="ECO:0000313" key="2">
    <source>
        <dbReference type="Proteomes" id="UP000001171"/>
    </source>
</evidence>
<sequence>MLKEKNLYKGKNLFFISNRDKFFKLQADSLVNKAGVRKDSIIAIVFEVDKKVEITKVEGIEYVDFNVSDLNFMIEAKSFTFMSLNNWNAPIAETLINKDKRVLQKLYIFITDDEVERWKINYEKNNCLTEDIGSHISKSCILVLQCVKNFIAPVPYFKELILKVLDRKDIEFINCSIIFEILPFNQSQLLRDSTGRDESYLKSNKKRVLVGTKSYKLIPFFKVFKDFNRYQKNSGEAVELLVFQSLSNRFLIDAFLLFRKLLRLKDSNVTYLSEMPPHLYSSLIGSCDYILLQDRGGASTARVFAKWGAGALLIKNGSPNYYFFKDVYKIDFISFDEKLKISERIRHEDLDLLCNSYRIIEEEKRSIEVYGKLYDEKR</sequence>
<dbReference type="AlphaFoldDB" id="Q5QUW4"/>
<dbReference type="Proteomes" id="UP000001171">
    <property type="component" value="Chromosome"/>
</dbReference>
<name>Q5QUW4_IDILO</name>
<dbReference type="EMBL" id="AE017340">
    <property type="protein sequence ID" value="AAV81387.1"/>
    <property type="molecule type" value="Genomic_DNA"/>
</dbReference>
<dbReference type="KEGG" id="ilo:IL0546"/>
<organism evidence="1 2">
    <name type="scientific">Idiomarina loihiensis (strain ATCC BAA-735 / DSM 15497 / L2-TR)</name>
    <dbReference type="NCBI Taxonomy" id="283942"/>
    <lineage>
        <taxon>Bacteria</taxon>
        <taxon>Pseudomonadati</taxon>
        <taxon>Pseudomonadota</taxon>
        <taxon>Gammaproteobacteria</taxon>
        <taxon>Alteromonadales</taxon>
        <taxon>Idiomarinaceae</taxon>
        <taxon>Idiomarina</taxon>
    </lineage>
</organism>
<dbReference type="HOGENOM" id="CLU_743839_0_0_6"/>
<dbReference type="STRING" id="283942.IL0546"/>
<accession>Q5QUW4</accession>
<gene>
    <name evidence="1" type="ordered locus">IL0546</name>
</gene>
<dbReference type="GeneID" id="41335697"/>
<protein>
    <submittedName>
        <fullName evidence="1">Uncharacterized conserved membrane protein</fullName>
    </submittedName>
</protein>
<dbReference type="OrthoDB" id="5856998at2"/>
<keyword evidence="2" id="KW-1185">Reference proteome</keyword>
<dbReference type="RefSeq" id="WP_011233804.1">
    <property type="nucleotide sequence ID" value="NC_006512.1"/>
</dbReference>
<dbReference type="eggNOG" id="ENOG5033QVH">
    <property type="taxonomic scope" value="Bacteria"/>
</dbReference>
<reference evidence="1 2" key="1">
    <citation type="journal article" date="2004" name="Proc. Natl. Acad. Sci. U.S.A.">
        <title>Genome sequence of the deep-sea gamma-proteobacterium Idiomarina loihiensis reveals amino acid fermentation as a source of carbon and energy.</title>
        <authorList>
            <person name="Hou S."/>
            <person name="Saw J.H."/>
            <person name="Lee K.S."/>
            <person name="Freitas T.A."/>
            <person name="Belisle C."/>
            <person name="Kawarabayasi Y."/>
            <person name="Donachie S.P."/>
            <person name="Pikina A."/>
            <person name="Galperin M.Y."/>
            <person name="Koonin E.V."/>
            <person name="Makarova K.S."/>
            <person name="Omelchenko M.V."/>
            <person name="Sorokin A."/>
            <person name="Wolf Y.I."/>
            <person name="Li Q.X."/>
            <person name="Keum Y.S."/>
            <person name="Campbell S."/>
            <person name="Denery J."/>
            <person name="Aizawa S."/>
            <person name="Shibata S."/>
            <person name="Malahoff A."/>
            <person name="Alam M."/>
        </authorList>
    </citation>
    <scope>NUCLEOTIDE SEQUENCE [LARGE SCALE GENOMIC DNA]</scope>
    <source>
        <strain evidence="2">ATCC BAA-735 / DSM 15497 / L2-TR</strain>
    </source>
</reference>
<proteinExistence type="predicted"/>